<dbReference type="InterPro" id="IPR036705">
    <property type="entry name" value="Ribosyl_crysJ1_sf"/>
</dbReference>
<dbReference type="SUPFAM" id="SSF101478">
    <property type="entry name" value="ADP-ribosylglycohydrolase"/>
    <property type="match status" value="1"/>
</dbReference>
<proteinExistence type="predicted"/>
<evidence type="ECO:0000313" key="2">
    <source>
        <dbReference type="Proteomes" id="UP000003919"/>
    </source>
</evidence>
<dbReference type="HOGENOM" id="CLU_608202_0_0_10"/>
<keyword evidence="2" id="KW-1185">Reference proteome</keyword>
<organism evidence="1 2">
    <name type="scientific">Algoriphagus machipongonensis</name>
    <dbReference type="NCBI Taxonomy" id="388413"/>
    <lineage>
        <taxon>Bacteria</taxon>
        <taxon>Pseudomonadati</taxon>
        <taxon>Bacteroidota</taxon>
        <taxon>Cytophagia</taxon>
        <taxon>Cytophagales</taxon>
        <taxon>Cyclobacteriaceae</taxon>
        <taxon>Algoriphagus</taxon>
    </lineage>
</organism>
<dbReference type="AlphaFoldDB" id="A3I045"/>
<dbReference type="RefSeq" id="WP_008201548.1">
    <property type="nucleotide sequence ID" value="NZ_CM001023.1"/>
</dbReference>
<name>A3I045_9BACT</name>
<reference evidence="1 2" key="1">
    <citation type="journal article" date="2011" name="J. Bacteriol.">
        <title>Complete genome sequence of Algoriphagus sp. PR1, bacterial prey of a colony-forming choanoflagellate.</title>
        <authorList>
            <person name="Alegado R.A."/>
            <person name="Ferriera S."/>
            <person name="Nusbaum C."/>
            <person name="Young S.K."/>
            <person name="Zeng Q."/>
            <person name="Imamovic A."/>
            <person name="Fairclough S.R."/>
            <person name="King N."/>
        </authorList>
    </citation>
    <scope>NUCLEOTIDE SEQUENCE [LARGE SCALE GENOMIC DNA]</scope>
    <source>
        <strain evidence="1 2">PR1</strain>
    </source>
</reference>
<dbReference type="EMBL" id="AAXU02000001">
    <property type="protein sequence ID" value="EAZ79841.1"/>
    <property type="molecule type" value="Genomic_DNA"/>
</dbReference>
<accession>A3I045</accession>
<evidence type="ECO:0000313" key="1">
    <source>
        <dbReference type="EMBL" id="EAZ79841.1"/>
    </source>
</evidence>
<dbReference type="PROSITE" id="PS51257">
    <property type="entry name" value="PROKAR_LIPOPROTEIN"/>
    <property type="match status" value="1"/>
</dbReference>
<protein>
    <submittedName>
        <fullName evidence="1">HesB/YadR/YfhF family protein</fullName>
    </submittedName>
</protein>
<dbReference type="STRING" id="388413.ALPR1_14469"/>
<dbReference type="Gene3D" id="1.10.4080.10">
    <property type="entry name" value="ADP-ribosylation/Crystallin J1"/>
    <property type="match status" value="1"/>
</dbReference>
<gene>
    <name evidence="1" type="ORF">ALPR1_14469</name>
</gene>
<comment type="caution">
    <text evidence="1">The sequence shown here is derived from an EMBL/GenBank/DDBJ whole genome shotgun (WGS) entry which is preliminary data.</text>
</comment>
<dbReference type="eggNOG" id="COG1397">
    <property type="taxonomic scope" value="Bacteria"/>
</dbReference>
<dbReference type="OrthoDB" id="9761704at2"/>
<dbReference type="Proteomes" id="UP000003919">
    <property type="component" value="Chromosome"/>
</dbReference>
<sequence length="472" mass="53790">MKNPIITSILLAICLVLSSCKDSEKSQLNENEDVIKDPTFSYKAYSHKPTDLVISRSEYANKLYGFWLAECIANWTGLVTEMDKVGNIGEIKTGDFYTREDWGTPDLPNIWSGDNPSDLSETIDFVFRGEGEVWGADDDTDVEYMYQYLLYKNKTSFLTGEQIREGWLEHMRHEEENYLWVANQRALDLMLTGVVPPATSDPEISKDSIYHNYYEMIDAQLTTEIFGFFAPTRPDVALKMAEMPILTTARENAKWISEFYVIMYSLASSVDQDLSKKEQTQWMANEARKRLPEDSYAAKMYDFVKSKYDAKVPWEQARDEVYTRYQVNQEDGYTITSQNIYCNGCFVGGINFASSIVSLLYGEGDLKETIKIGVLTGWDSDNPTATWGGLLGFMYGKEGVENTFGRKFSDKFNIHRTRVNFPNDGMDDFTNMAQTGVYIVDRVVQEGMGGGIDLDKDVWYIPSVELDIKPGN</sequence>
<dbReference type="InterPro" id="IPR005502">
    <property type="entry name" value="Ribosyl_crysJ1"/>
</dbReference>
<dbReference type="Pfam" id="PF03747">
    <property type="entry name" value="ADP_ribosyl_GH"/>
    <property type="match status" value="1"/>
</dbReference>
<dbReference type="EMBL" id="CM001023">
    <property type="protein sequence ID" value="EAZ79841.1"/>
    <property type="molecule type" value="Genomic_DNA"/>
</dbReference>